<feature type="compositionally biased region" description="Low complexity" evidence="14">
    <location>
        <begin position="40"/>
        <end position="58"/>
    </location>
</feature>
<evidence type="ECO:0000256" key="1">
    <source>
        <dbReference type="ARBA" id="ARBA00004606"/>
    </source>
</evidence>
<feature type="region of interest" description="Disordered" evidence="14">
    <location>
        <begin position="1"/>
        <end position="58"/>
    </location>
</feature>
<dbReference type="InterPro" id="IPR001194">
    <property type="entry name" value="cDENN_dom"/>
</dbReference>
<dbReference type="InterPro" id="IPR019378">
    <property type="entry name" value="GDP-Fuc_O-FucTrfase"/>
</dbReference>
<dbReference type="SMART" id="SM00799">
    <property type="entry name" value="DENN"/>
    <property type="match status" value="1"/>
</dbReference>
<feature type="transmembrane region" description="Helical" evidence="15">
    <location>
        <begin position="131"/>
        <end position="154"/>
    </location>
</feature>
<sequence>MGHHHHDGGDGVPQHVNSPRFSGPMTRRAQSFKRGGSGGSSSNTHIGGGDNSNNNSSSTLRVHHEIDLPLNSPRSEIASGSGLDPSGGFESAMSRKHQTYGQLRERVVRGLLRKPMVSEFSLRERKKLGHWMFFAFCGVCLFMGVFKICATGWFGSAIDAAAASDQVGYYKKEVLPLLKQHIVMYLTHTDSRLANNDLPDSVQKLRCRVNYRALKYSAPIEELGNVLVSRMRQNRGPYLALHLRQVALFILSNLYEKDMLAFTGCSHSLTAEEDEELRQMRYEVAHWKEKEINGTERRLQGGCPLTPRETSLLLRALEFPSSSRIYLVAGEAYGNGSMDPLNTDYPNIFSHSTLATKEELSPFNNHQNMLAGLDYIVALQSEVFLYTYDGNMAKAVQGHRRFENFKKTINPDKMSFVKLVDALDEGRISWKKFSSKVKKLHKDRNGAPYNRESGEFPKLEESFYANPLPGFQAEPCERRQFRTNAGDTETNEASFSGQEDGSSNLDILEWAKSKKNGSLQILSEYYQSKCPERGSTITFHPLEHLHPVNYHRPDEAALHTVGSAIDLRSCSTSLEFAEAHTALMAEEEAAALSTWAVASLCGSLRLDNVLMILAGALLENKIVFICSNLGILAASVLSIIPIIRPFRWQSLLMPVLPDDMLEFLDAPVPYIVGVKNKTSEVQSKLTNVVVVDVIKNQVKSPSIPQLPQYRDLYNALSPYHSKLVGESYLAKKRPVYECTDVQVEAAKGFLDVLRLYLDSLCSNLQSHTITNVQSNNDKVSLLLKESFIDSFPSRHRPFMKVSLLLKESFIDSFPSRHRPFMKLFLDTQLFSVHTDLVLSFIQKL</sequence>
<dbReference type="EMBL" id="QGKY02000094">
    <property type="protein sequence ID" value="KAF2603781.1"/>
    <property type="molecule type" value="Genomic_DNA"/>
</dbReference>
<feature type="region of interest" description="Disordered" evidence="14">
    <location>
        <begin position="71"/>
        <end position="97"/>
    </location>
</feature>
<gene>
    <name evidence="17" type="ORF">F2Q70_00027163</name>
</gene>
<dbReference type="Pfam" id="PF02141">
    <property type="entry name" value="DENN"/>
    <property type="match status" value="1"/>
</dbReference>
<keyword evidence="11" id="KW-0294">Fucose metabolism</keyword>
<evidence type="ECO:0000256" key="4">
    <source>
        <dbReference type="ARBA" id="ARBA00022676"/>
    </source>
</evidence>
<evidence type="ECO:0000256" key="15">
    <source>
        <dbReference type="SAM" id="Phobius"/>
    </source>
</evidence>
<evidence type="ECO:0000256" key="7">
    <source>
        <dbReference type="ARBA" id="ARBA00022968"/>
    </source>
</evidence>
<keyword evidence="5" id="KW-0808">Transferase</keyword>
<dbReference type="PANTHER" id="PTHR31741">
    <property type="entry name" value="OS02G0726500 PROTEIN-RELATED"/>
    <property type="match status" value="1"/>
</dbReference>
<dbReference type="GO" id="GO:0016757">
    <property type="term" value="F:glycosyltransferase activity"/>
    <property type="evidence" value="ECO:0007669"/>
    <property type="project" value="UniProtKB-KW"/>
</dbReference>
<dbReference type="InterPro" id="IPR043153">
    <property type="entry name" value="DENN_C"/>
</dbReference>
<keyword evidence="9 15" id="KW-0472">Membrane</keyword>
<evidence type="ECO:0000256" key="11">
    <source>
        <dbReference type="ARBA" id="ARBA00023253"/>
    </source>
</evidence>
<evidence type="ECO:0000256" key="6">
    <source>
        <dbReference type="ARBA" id="ARBA00022692"/>
    </source>
</evidence>
<dbReference type="GO" id="GO:0005794">
    <property type="term" value="C:Golgi apparatus"/>
    <property type="evidence" value="ECO:0007669"/>
    <property type="project" value="TreeGrafter"/>
</dbReference>
<evidence type="ECO:0000256" key="5">
    <source>
        <dbReference type="ARBA" id="ARBA00022679"/>
    </source>
</evidence>
<dbReference type="FunFam" id="3.40.50.11350:FF:000011">
    <property type="entry name" value="O-fucosyltransferase 28"/>
    <property type="match status" value="1"/>
</dbReference>
<evidence type="ECO:0000256" key="2">
    <source>
        <dbReference type="ARBA" id="ARBA00004881"/>
    </source>
</evidence>
<keyword evidence="6 15" id="KW-0812">Transmembrane</keyword>
<organism evidence="17">
    <name type="scientific">Brassica cretica</name>
    <name type="common">Mustard</name>
    <dbReference type="NCBI Taxonomy" id="69181"/>
    <lineage>
        <taxon>Eukaryota</taxon>
        <taxon>Viridiplantae</taxon>
        <taxon>Streptophyta</taxon>
        <taxon>Embryophyta</taxon>
        <taxon>Tracheophyta</taxon>
        <taxon>Spermatophyta</taxon>
        <taxon>Magnoliopsida</taxon>
        <taxon>eudicotyledons</taxon>
        <taxon>Gunneridae</taxon>
        <taxon>Pentapetalae</taxon>
        <taxon>rosids</taxon>
        <taxon>malvids</taxon>
        <taxon>Brassicales</taxon>
        <taxon>Brassicaceae</taxon>
        <taxon>Brassiceae</taxon>
        <taxon>Brassica</taxon>
    </lineage>
</organism>
<dbReference type="GO" id="GO:0006004">
    <property type="term" value="P:fucose metabolic process"/>
    <property type="evidence" value="ECO:0007669"/>
    <property type="project" value="UniProtKB-KW"/>
</dbReference>
<keyword evidence="7" id="KW-0735">Signal-anchor</keyword>
<evidence type="ECO:0000256" key="14">
    <source>
        <dbReference type="SAM" id="MobiDB-lite"/>
    </source>
</evidence>
<name>A0A8S9LCH7_BRACR</name>
<dbReference type="Gene3D" id="3.40.50.11500">
    <property type="match status" value="1"/>
</dbReference>
<evidence type="ECO:0000256" key="8">
    <source>
        <dbReference type="ARBA" id="ARBA00022989"/>
    </source>
</evidence>
<proteinExistence type="inferred from homology"/>
<evidence type="ECO:0000256" key="12">
    <source>
        <dbReference type="ARBA" id="ARBA00023277"/>
    </source>
</evidence>
<keyword evidence="10" id="KW-0325">Glycoprotein</keyword>
<dbReference type="AlphaFoldDB" id="A0A8S9LCH7"/>
<dbReference type="GO" id="GO:0016020">
    <property type="term" value="C:membrane"/>
    <property type="evidence" value="ECO:0007669"/>
    <property type="project" value="UniProtKB-SubCell"/>
</dbReference>
<dbReference type="InterPro" id="IPR037516">
    <property type="entry name" value="Tripartite_DENN"/>
</dbReference>
<evidence type="ECO:0000313" key="17">
    <source>
        <dbReference type="EMBL" id="KAF2603781.1"/>
    </source>
</evidence>
<feature type="domain" description="UDENN" evidence="16">
    <location>
        <begin position="433"/>
        <end position="823"/>
    </location>
</feature>
<dbReference type="Pfam" id="PF10250">
    <property type="entry name" value="O-FucT"/>
    <property type="match status" value="1"/>
</dbReference>
<comment type="subcellular location">
    <subcellularLocation>
        <location evidence="1">Membrane</location>
        <topology evidence="1">Single-pass type II membrane protein</topology>
    </subcellularLocation>
</comment>
<evidence type="ECO:0000259" key="16">
    <source>
        <dbReference type="PROSITE" id="PS50211"/>
    </source>
</evidence>
<keyword evidence="8 15" id="KW-1133">Transmembrane helix</keyword>
<evidence type="ECO:0000256" key="13">
    <source>
        <dbReference type="ARBA" id="ARBA00030350"/>
    </source>
</evidence>
<dbReference type="PANTHER" id="PTHR31741:SF8">
    <property type="entry name" value="O-FUCOSYLTRANSFERASE 35"/>
    <property type="match status" value="1"/>
</dbReference>
<dbReference type="PROSITE" id="PS50211">
    <property type="entry name" value="DENN"/>
    <property type="match status" value="1"/>
</dbReference>
<accession>A0A8S9LCH7</accession>
<protein>
    <recommendedName>
        <fullName evidence="13">O-fucosyltransferase family protein</fullName>
    </recommendedName>
</protein>
<keyword evidence="12" id="KW-0119">Carbohydrate metabolism</keyword>
<dbReference type="GO" id="GO:0009507">
    <property type="term" value="C:chloroplast"/>
    <property type="evidence" value="ECO:0007669"/>
    <property type="project" value="TreeGrafter"/>
</dbReference>
<evidence type="ECO:0000256" key="10">
    <source>
        <dbReference type="ARBA" id="ARBA00023180"/>
    </source>
</evidence>
<reference evidence="17" key="1">
    <citation type="submission" date="2019-12" db="EMBL/GenBank/DDBJ databases">
        <title>Genome sequencing and annotation of Brassica cretica.</title>
        <authorList>
            <person name="Studholme D.J."/>
            <person name="Sarris P.F."/>
        </authorList>
    </citation>
    <scope>NUCLEOTIDE SEQUENCE</scope>
    <source>
        <strain evidence="17">PFS-102/07</strain>
        <tissue evidence="17">Leaf</tissue>
    </source>
</reference>
<evidence type="ECO:0000256" key="9">
    <source>
        <dbReference type="ARBA" id="ARBA00023136"/>
    </source>
</evidence>
<evidence type="ECO:0000256" key="3">
    <source>
        <dbReference type="ARBA" id="ARBA00007737"/>
    </source>
</evidence>
<comment type="pathway">
    <text evidence="2">Glycan metabolism.</text>
</comment>
<comment type="caution">
    <text evidence="17">The sequence shown here is derived from an EMBL/GenBank/DDBJ whole genome shotgun (WGS) entry which is preliminary data.</text>
</comment>
<keyword evidence="4" id="KW-0328">Glycosyltransferase</keyword>
<comment type="similarity">
    <text evidence="3">Belongs to the glycosyltransferase GT106 family.</text>
</comment>